<evidence type="ECO:0000313" key="3">
    <source>
        <dbReference type="Proteomes" id="UP000077069"/>
    </source>
</evidence>
<accession>A0A177CQU5</accession>
<feature type="domain" description="F-box" evidence="1">
    <location>
        <begin position="1"/>
        <end position="46"/>
    </location>
</feature>
<dbReference type="InterPro" id="IPR056867">
    <property type="entry name" value="LRR_15"/>
</dbReference>
<dbReference type="EMBL" id="KV441550">
    <property type="protein sequence ID" value="OAG09149.1"/>
    <property type="molecule type" value="Genomic_DNA"/>
</dbReference>
<dbReference type="AlphaFoldDB" id="A0A177CQU5"/>
<dbReference type="Pfam" id="PF00646">
    <property type="entry name" value="F-box"/>
    <property type="match status" value="1"/>
</dbReference>
<dbReference type="Pfam" id="PF24969">
    <property type="entry name" value="LRR_15"/>
    <property type="match status" value="1"/>
</dbReference>
<reference evidence="2 3" key="1">
    <citation type="submission" date="2016-05" db="EMBL/GenBank/DDBJ databases">
        <title>Comparative analysis of secretome profiles of manganese(II)-oxidizing ascomycete fungi.</title>
        <authorList>
            <consortium name="DOE Joint Genome Institute"/>
            <person name="Zeiner C.A."/>
            <person name="Purvine S.O."/>
            <person name="Zink E.M."/>
            <person name="Wu S."/>
            <person name="Pasa-Tolic L."/>
            <person name="Chaput D.L."/>
            <person name="Haridas S."/>
            <person name="Grigoriev I.V."/>
            <person name="Santelli C.M."/>
            <person name="Hansel C.M."/>
        </authorList>
    </citation>
    <scope>NUCLEOTIDE SEQUENCE [LARGE SCALE GENOMIC DNA]</scope>
    <source>
        <strain evidence="2 3">AP3s5-JAC2a</strain>
    </source>
</reference>
<dbReference type="InterPro" id="IPR036047">
    <property type="entry name" value="F-box-like_dom_sf"/>
</dbReference>
<sequence>MASFLSCPTELTETILKQVSFRDLATVSLVNKKLHKFATSHLYSQINFNIYRDNPRPIIHLTRTIFNKPELAKLIKSVRLRDGEESIQRMWEPGDWYGQYKVPLASPPHPAADDGLPEFVSFITESGLSYADIWIDKLQVGDLNAFVALLISKLPNLARFRVGYAVVLPFLGTRTSAKTKPRIVYNDAFLGKLFQSAVFDTSNHGLSRFKYLEEMFYPGPLESDPGPNPDFCNPQGLFAFLNLASMRSISGWCFNPKTLPFTWPSGLPDLANLTSLSLKYVHIDFLAQVLERTWNLKTLSWEWFYIPDYGDQFNTDTLDLDKFVEALIQVQETLEDLTIKFTNCMGTWDPDVQRINVLGSLNGLQRFTSIKRFWAPFQLLLPDWESDANWARRLEDSLPRNVEVVTVTDSVASADGYPYDEPDECAFLGRWLHETAATRTPHLSEVIVYMSDWSGFLKSYKSFDMVHQVFEGTNVKYRIIDEDKEVRLWEVV</sequence>
<dbReference type="RefSeq" id="XP_018039514.1">
    <property type="nucleotide sequence ID" value="XM_018184039.1"/>
</dbReference>
<protein>
    <recommendedName>
        <fullName evidence="1">F-box domain-containing protein</fullName>
    </recommendedName>
</protein>
<dbReference type="InterPro" id="IPR001810">
    <property type="entry name" value="F-box_dom"/>
</dbReference>
<evidence type="ECO:0000259" key="1">
    <source>
        <dbReference type="PROSITE" id="PS50181"/>
    </source>
</evidence>
<dbReference type="PROSITE" id="PS50181">
    <property type="entry name" value="FBOX"/>
    <property type="match status" value="1"/>
</dbReference>
<dbReference type="OrthoDB" id="3705926at2759"/>
<organism evidence="2 3">
    <name type="scientific">Paraphaeosphaeria sporulosa</name>
    <dbReference type="NCBI Taxonomy" id="1460663"/>
    <lineage>
        <taxon>Eukaryota</taxon>
        <taxon>Fungi</taxon>
        <taxon>Dikarya</taxon>
        <taxon>Ascomycota</taxon>
        <taxon>Pezizomycotina</taxon>
        <taxon>Dothideomycetes</taxon>
        <taxon>Pleosporomycetidae</taxon>
        <taxon>Pleosporales</taxon>
        <taxon>Massarineae</taxon>
        <taxon>Didymosphaeriaceae</taxon>
        <taxon>Paraphaeosphaeria</taxon>
    </lineage>
</organism>
<dbReference type="InParanoid" id="A0A177CQU5"/>
<dbReference type="SUPFAM" id="SSF81383">
    <property type="entry name" value="F-box domain"/>
    <property type="match status" value="1"/>
</dbReference>
<dbReference type="Proteomes" id="UP000077069">
    <property type="component" value="Unassembled WGS sequence"/>
</dbReference>
<evidence type="ECO:0000313" key="2">
    <source>
        <dbReference type="EMBL" id="OAG09149.1"/>
    </source>
</evidence>
<gene>
    <name evidence="2" type="ORF">CC84DRAFT_1241026</name>
</gene>
<dbReference type="GeneID" id="28767525"/>
<keyword evidence="3" id="KW-1185">Reference proteome</keyword>
<name>A0A177CQU5_9PLEO</name>
<proteinExistence type="predicted"/>